<protein>
    <submittedName>
        <fullName evidence="1">Transcriptional antiterminator, BglG</fullName>
    </submittedName>
</protein>
<gene>
    <name evidence="1" type="ordered locus">Caci_2537</name>
</gene>
<dbReference type="eggNOG" id="COG2197">
    <property type="taxonomic scope" value="Bacteria"/>
</dbReference>
<dbReference type="RefSeq" id="WP_012786748.1">
    <property type="nucleotide sequence ID" value="NC_013131.1"/>
</dbReference>
<dbReference type="InParanoid" id="C7PXK2"/>
<dbReference type="EMBL" id="CP001700">
    <property type="protein sequence ID" value="ACU71455.1"/>
    <property type="molecule type" value="Genomic_DNA"/>
</dbReference>
<proteinExistence type="predicted"/>
<dbReference type="InterPro" id="IPR036388">
    <property type="entry name" value="WH-like_DNA-bd_sf"/>
</dbReference>
<reference evidence="1 2" key="1">
    <citation type="journal article" date="2009" name="Stand. Genomic Sci.">
        <title>Complete genome sequence of Catenulispora acidiphila type strain (ID 139908).</title>
        <authorList>
            <person name="Copeland A."/>
            <person name="Lapidus A."/>
            <person name="Glavina Del Rio T."/>
            <person name="Nolan M."/>
            <person name="Lucas S."/>
            <person name="Chen F."/>
            <person name="Tice H."/>
            <person name="Cheng J.F."/>
            <person name="Bruce D."/>
            <person name="Goodwin L."/>
            <person name="Pitluck S."/>
            <person name="Mikhailova N."/>
            <person name="Pati A."/>
            <person name="Ivanova N."/>
            <person name="Mavromatis K."/>
            <person name="Chen A."/>
            <person name="Palaniappan K."/>
            <person name="Chain P."/>
            <person name="Land M."/>
            <person name="Hauser L."/>
            <person name="Chang Y.J."/>
            <person name="Jeffries C.D."/>
            <person name="Chertkov O."/>
            <person name="Brettin T."/>
            <person name="Detter J.C."/>
            <person name="Han C."/>
            <person name="Ali Z."/>
            <person name="Tindall B.J."/>
            <person name="Goker M."/>
            <person name="Bristow J."/>
            <person name="Eisen J.A."/>
            <person name="Markowitz V."/>
            <person name="Hugenholtz P."/>
            <person name="Kyrpides N.C."/>
            <person name="Klenk H.P."/>
        </authorList>
    </citation>
    <scope>NUCLEOTIDE SEQUENCE [LARGE SCALE GENOMIC DNA]</scope>
    <source>
        <strain evidence="2">DSM 44928 / JCM 14897 / NBRC 102108 / NRRL B-24433 / ID139908</strain>
    </source>
</reference>
<name>C7PXK2_CATAD</name>
<dbReference type="STRING" id="479433.Caci_2537"/>
<keyword evidence="2" id="KW-1185">Reference proteome</keyword>
<sequence length="149" mass="16519">MPDTATWSNRLGSDHSEALANLVAGLTDHASAHRLGVSERTVQRRIRELMDWSSSANRMQLGHRAALAAVGDLSCLPLPRRRLPELPAGHTPDEAAMHLLRLLLADAAADRTLNMSASSIERRIRELMKLAGARSRAQLGWRATWWGWL</sequence>
<dbReference type="Proteomes" id="UP000000851">
    <property type="component" value="Chromosome"/>
</dbReference>
<evidence type="ECO:0000313" key="1">
    <source>
        <dbReference type="EMBL" id="ACU71455.1"/>
    </source>
</evidence>
<dbReference type="HOGENOM" id="CLU_1812300_0_0_11"/>
<evidence type="ECO:0000313" key="2">
    <source>
        <dbReference type="Proteomes" id="UP000000851"/>
    </source>
</evidence>
<dbReference type="KEGG" id="cai:Caci_2537"/>
<dbReference type="Gene3D" id="1.10.10.10">
    <property type="entry name" value="Winged helix-like DNA-binding domain superfamily/Winged helix DNA-binding domain"/>
    <property type="match status" value="1"/>
</dbReference>
<organism evidence="1 2">
    <name type="scientific">Catenulispora acidiphila (strain DSM 44928 / JCM 14897 / NBRC 102108 / NRRL B-24433 / ID139908)</name>
    <dbReference type="NCBI Taxonomy" id="479433"/>
    <lineage>
        <taxon>Bacteria</taxon>
        <taxon>Bacillati</taxon>
        <taxon>Actinomycetota</taxon>
        <taxon>Actinomycetes</taxon>
        <taxon>Catenulisporales</taxon>
        <taxon>Catenulisporaceae</taxon>
        <taxon>Catenulispora</taxon>
    </lineage>
</organism>
<dbReference type="AlphaFoldDB" id="C7PXK2"/>
<dbReference type="OrthoDB" id="4266042at2"/>
<accession>C7PXK2</accession>